<evidence type="ECO:0000313" key="1">
    <source>
        <dbReference type="EMBL" id="MDB9442161.1"/>
    </source>
</evidence>
<evidence type="ECO:0008006" key="3">
    <source>
        <dbReference type="Google" id="ProtNLM"/>
    </source>
</evidence>
<accession>A0ABT4ZRW0</accession>
<keyword evidence="2" id="KW-1185">Reference proteome</keyword>
<proteinExistence type="predicted"/>
<dbReference type="Proteomes" id="UP001211711">
    <property type="component" value="Unassembled WGS sequence"/>
</dbReference>
<evidence type="ECO:0000313" key="2">
    <source>
        <dbReference type="Proteomes" id="UP001211711"/>
    </source>
</evidence>
<organism evidence="1 2">
    <name type="scientific">Sphaerospermopsis kisseleviana CS-549</name>
    <dbReference type="NCBI Taxonomy" id="3021783"/>
    <lineage>
        <taxon>Bacteria</taxon>
        <taxon>Bacillati</taxon>
        <taxon>Cyanobacteriota</taxon>
        <taxon>Cyanophyceae</taxon>
        <taxon>Nostocales</taxon>
        <taxon>Aphanizomenonaceae</taxon>
        <taxon>Sphaerospermopsis</taxon>
        <taxon>Sphaerospermopsis kisseleviana</taxon>
    </lineage>
</organism>
<name>A0ABT4ZRW0_9CYAN</name>
<comment type="caution">
    <text evidence="1">The sequence shown here is derived from an EMBL/GenBank/DDBJ whole genome shotgun (WGS) entry which is preliminary data.</text>
</comment>
<dbReference type="RefSeq" id="WP_096571408.1">
    <property type="nucleotide sequence ID" value="NZ_JAQMTI010000147.1"/>
</dbReference>
<sequence length="80" mass="9166">MTPEFELLVIDQTLNHSGLTQKETKVGVIHELPLRKNKVFSHILRKSYHCLWEAIFVVIYNLDTPKPSAIALNNGIVRLI</sequence>
<reference evidence="1 2" key="1">
    <citation type="submission" date="2023-01" db="EMBL/GenBank/DDBJ databases">
        <title>Genomes from the Australian National Cyanobacteria Reference Collection.</title>
        <authorList>
            <person name="Willis A."/>
            <person name="Lee E.M.F."/>
        </authorList>
    </citation>
    <scope>NUCLEOTIDE SEQUENCE [LARGE SCALE GENOMIC DNA]</scope>
    <source>
        <strain evidence="1 2">CS-549</strain>
    </source>
</reference>
<gene>
    <name evidence="1" type="ORF">PN497_12430</name>
</gene>
<protein>
    <recommendedName>
        <fullName evidence="3">Transposase</fullName>
    </recommendedName>
</protein>
<dbReference type="EMBL" id="JAQMTI010000147">
    <property type="protein sequence ID" value="MDB9442161.1"/>
    <property type="molecule type" value="Genomic_DNA"/>
</dbReference>